<name>A0A1E5W664_9POAL</name>
<sequence length="132" mass="14842">MAHGTKIFAMQTPRVESPGAPVLDTETLDVLGDPDDDQSWSWTRVDEPAPFVSNRVRCYAPHPDGRTVLVSVQAWRTTTVETPPCYRDWSSTFASDTDILRGKYMGEWLLPFQVRAVRDPCWAADTMGRGPQ</sequence>
<dbReference type="EMBL" id="LWDX02020299">
    <property type="protein sequence ID" value="OEL32852.1"/>
    <property type="molecule type" value="Genomic_DNA"/>
</dbReference>
<evidence type="ECO:0000313" key="1">
    <source>
        <dbReference type="EMBL" id="OEL32852.1"/>
    </source>
</evidence>
<dbReference type="AlphaFoldDB" id="A0A1E5W664"/>
<gene>
    <name evidence="1" type="ORF">BAE44_0006122</name>
</gene>
<accession>A0A1E5W664</accession>
<reference evidence="1 2" key="1">
    <citation type="submission" date="2016-09" db="EMBL/GenBank/DDBJ databases">
        <title>The draft genome of Dichanthelium oligosanthes: A C3 panicoid grass species.</title>
        <authorList>
            <person name="Studer A.J."/>
            <person name="Schnable J.C."/>
            <person name="Brutnell T.P."/>
        </authorList>
    </citation>
    <scope>NUCLEOTIDE SEQUENCE [LARGE SCALE GENOMIC DNA]</scope>
    <source>
        <strain evidence="2">cv. Kellogg 1175</strain>
        <tissue evidence="1">Leaf</tissue>
    </source>
</reference>
<dbReference type="Pfam" id="PF07893">
    <property type="entry name" value="DUF1668"/>
    <property type="match status" value="1"/>
</dbReference>
<comment type="caution">
    <text evidence="1">The sequence shown here is derived from an EMBL/GenBank/DDBJ whole genome shotgun (WGS) entry which is preliminary data.</text>
</comment>
<dbReference type="Proteomes" id="UP000095767">
    <property type="component" value="Unassembled WGS sequence"/>
</dbReference>
<evidence type="ECO:0000313" key="2">
    <source>
        <dbReference type="Proteomes" id="UP000095767"/>
    </source>
</evidence>
<organism evidence="1 2">
    <name type="scientific">Dichanthelium oligosanthes</name>
    <dbReference type="NCBI Taxonomy" id="888268"/>
    <lineage>
        <taxon>Eukaryota</taxon>
        <taxon>Viridiplantae</taxon>
        <taxon>Streptophyta</taxon>
        <taxon>Embryophyta</taxon>
        <taxon>Tracheophyta</taxon>
        <taxon>Spermatophyta</taxon>
        <taxon>Magnoliopsida</taxon>
        <taxon>Liliopsida</taxon>
        <taxon>Poales</taxon>
        <taxon>Poaceae</taxon>
        <taxon>PACMAD clade</taxon>
        <taxon>Panicoideae</taxon>
        <taxon>Panicodae</taxon>
        <taxon>Paniceae</taxon>
        <taxon>Dichantheliinae</taxon>
        <taxon>Dichanthelium</taxon>
    </lineage>
</organism>
<protein>
    <submittedName>
        <fullName evidence="1">Uncharacterized protein</fullName>
    </submittedName>
</protein>
<proteinExistence type="predicted"/>
<dbReference type="InterPro" id="IPR012871">
    <property type="entry name" value="DUF1668_ORYSA"/>
</dbReference>
<keyword evidence="2" id="KW-1185">Reference proteome</keyword>